<feature type="transmembrane region" description="Helical" evidence="5">
    <location>
        <begin position="40"/>
        <end position="61"/>
    </location>
</feature>
<evidence type="ECO:0000256" key="4">
    <source>
        <dbReference type="ARBA" id="ARBA00023136"/>
    </source>
</evidence>
<feature type="transmembrane region" description="Helical" evidence="5">
    <location>
        <begin position="73"/>
        <end position="93"/>
    </location>
</feature>
<dbReference type="PANTHER" id="PTHR43847:SF1">
    <property type="entry name" value="BLL3993 PROTEIN"/>
    <property type="match status" value="1"/>
</dbReference>
<dbReference type="Gene3D" id="1.20.120.1630">
    <property type="match status" value="1"/>
</dbReference>
<comment type="subcellular location">
    <subcellularLocation>
        <location evidence="1">Endomembrane system</location>
        <topology evidence="1">Multi-pass membrane protein</topology>
    </subcellularLocation>
</comment>
<feature type="transmembrane region" description="Helical" evidence="5">
    <location>
        <begin position="140"/>
        <end position="158"/>
    </location>
</feature>
<evidence type="ECO:0000256" key="1">
    <source>
        <dbReference type="ARBA" id="ARBA00004127"/>
    </source>
</evidence>
<evidence type="ECO:0000256" key="5">
    <source>
        <dbReference type="SAM" id="Phobius"/>
    </source>
</evidence>
<evidence type="ECO:0008006" key="8">
    <source>
        <dbReference type="Google" id="ProtNLM"/>
    </source>
</evidence>
<dbReference type="RefSeq" id="WP_231690850.1">
    <property type="nucleotide sequence ID" value="NZ_CP036298.1"/>
</dbReference>
<sequence length="192" mass="21700">MLLILFILTAILLVVVNGMLAYSVVRPSQRIWPPPAQQTWQYYVVWLLTILCFGGFIVVGLVDWNSFEWSPWFRWPVGVGLIVVGNILAWVGVRQLSLKTTSGHAGQLVTEGLYKHSRNPQYIGDITIIAGWAILSASPWAIPLCLGGIAAFVITPFAEEPWLEELHGDAYRGYRLRVPRFFGIRSLYRNLE</sequence>
<dbReference type="InterPro" id="IPR007318">
    <property type="entry name" value="Phopholipid_MeTrfase"/>
</dbReference>
<accession>A0A518GBX0</accession>
<evidence type="ECO:0000256" key="3">
    <source>
        <dbReference type="ARBA" id="ARBA00022989"/>
    </source>
</evidence>
<gene>
    <name evidence="6" type="ORF">Q31a_43800</name>
</gene>
<evidence type="ECO:0000256" key="2">
    <source>
        <dbReference type="ARBA" id="ARBA00022692"/>
    </source>
</evidence>
<keyword evidence="3 5" id="KW-1133">Transmembrane helix</keyword>
<dbReference type="Pfam" id="PF04191">
    <property type="entry name" value="PEMT"/>
    <property type="match status" value="1"/>
</dbReference>
<reference evidence="6 7" key="1">
    <citation type="submission" date="2019-02" db="EMBL/GenBank/DDBJ databases">
        <title>Deep-cultivation of Planctomycetes and their phenomic and genomic characterization uncovers novel biology.</title>
        <authorList>
            <person name="Wiegand S."/>
            <person name="Jogler M."/>
            <person name="Boedeker C."/>
            <person name="Pinto D."/>
            <person name="Vollmers J."/>
            <person name="Rivas-Marin E."/>
            <person name="Kohn T."/>
            <person name="Peeters S.H."/>
            <person name="Heuer A."/>
            <person name="Rast P."/>
            <person name="Oberbeckmann S."/>
            <person name="Bunk B."/>
            <person name="Jeske O."/>
            <person name="Meyerdierks A."/>
            <person name="Storesund J.E."/>
            <person name="Kallscheuer N."/>
            <person name="Luecker S."/>
            <person name="Lage O.M."/>
            <person name="Pohl T."/>
            <person name="Merkel B.J."/>
            <person name="Hornburger P."/>
            <person name="Mueller R.-W."/>
            <person name="Bruemmer F."/>
            <person name="Labrenz M."/>
            <person name="Spormann A.M."/>
            <person name="Op den Camp H."/>
            <person name="Overmann J."/>
            <person name="Amann R."/>
            <person name="Jetten M.S.M."/>
            <person name="Mascher T."/>
            <person name="Medema M.H."/>
            <person name="Devos D.P."/>
            <person name="Kaster A.-K."/>
            <person name="Ovreas L."/>
            <person name="Rohde M."/>
            <person name="Galperin M.Y."/>
            <person name="Jogler C."/>
        </authorList>
    </citation>
    <scope>NUCLEOTIDE SEQUENCE [LARGE SCALE GENOMIC DNA]</scope>
    <source>
        <strain evidence="6 7">Q31a</strain>
    </source>
</reference>
<proteinExistence type="predicted"/>
<dbReference type="GO" id="GO:0012505">
    <property type="term" value="C:endomembrane system"/>
    <property type="evidence" value="ECO:0007669"/>
    <property type="project" value="UniProtKB-SubCell"/>
</dbReference>
<name>A0A518GBX0_9BACT</name>
<dbReference type="PANTHER" id="PTHR43847">
    <property type="entry name" value="BLL3993 PROTEIN"/>
    <property type="match status" value="1"/>
</dbReference>
<dbReference type="AlphaFoldDB" id="A0A518GBX0"/>
<dbReference type="Proteomes" id="UP000318017">
    <property type="component" value="Chromosome"/>
</dbReference>
<organism evidence="6 7">
    <name type="scientific">Aureliella helgolandensis</name>
    <dbReference type="NCBI Taxonomy" id="2527968"/>
    <lineage>
        <taxon>Bacteria</taxon>
        <taxon>Pseudomonadati</taxon>
        <taxon>Planctomycetota</taxon>
        <taxon>Planctomycetia</taxon>
        <taxon>Pirellulales</taxon>
        <taxon>Pirellulaceae</taxon>
        <taxon>Aureliella</taxon>
    </lineage>
</organism>
<dbReference type="KEGG" id="ahel:Q31a_43800"/>
<keyword evidence="7" id="KW-1185">Reference proteome</keyword>
<keyword evidence="4 5" id="KW-0472">Membrane</keyword>
<protein>
    <recommendedName>
        <fullName evidence="8">Steroid 5-alpha reductase C-terminal domain-containing protein</fullName>
    </recommendedName>
</protein>
<evidence type="ECO:0000313" key="6">
    <source>
        <dbReference type="EMBL" id="QDV26010.1"/>
    </source>
</evidence>
<dbReference type="EMBL" id="CP036298">
    <property type="protein sequence ID" value="QDV26010.1"/>
    <property type="molecule type" value="Genomic_DNA"/>
</dbReference>
<keyword evidence="2 5" id="KW-0812">Transmembrane</keyword>
<evidence type="ECO:0000313" key="7">
    <source>
        <dbReference type="Proteomes" id="UP000318017"/>
    </source>
</evidence>
<dbReference type="InterPro" id="IPR052527">
    <property type="entry name" value="Metal_cation-efflux_comp"/>
</dbReference>